<accession>A0AB36TH28</accession>
<evidence type="ECO:0000256" key="1">
    <source>
        <dbReference type="SAM" id="SignalP"/>
    </source>
</evidence>
<dbReference type="RefSeq" id="WP_003516192.1">
    <property type="nucleotide sequence ID" value="NZ_CP013828.1"/>
</dbReference>
<dbReference type="GeneID" id="35804659"/>
<feature type="chain" id="PRO_5044194671" description="DUF4830 domain-containing protein" evidence="1">
    <location>
        <begin position="22"/>
        <end position="175"/>
    </location>
</feature>
<dbReference type="Proteomes" id="UP000223596">
    <property type="component" value="Unassembled WGS sequence"/>
</dbReference>
<reference evidence="2 3" key="1">
    <citation type="submission" date="2017-09" db="EMBL/GenBank/DDBJ databases">
        <title>Evaluation of Pacific Biosciences Sequencing Technology to Finishing C. thermocellum Genome Sequences.</title>
        <authorList>
            <person name="Brown S."/>
        </authorList>
    </citation>
    <scope>NUCLEOTIDE SEQUENCE [LARGE SCALE GENOMIC DNA]</scope>
    <source>
        <strain evidence="2 3">AD2</strain>
    </source>
</reference>
<protein>
    <recommendedName>
        <fullName evidence="4">DUF4830 domain-containing protein</fullName>
    </recommendedName>
</protein>
<dbReference type="EMBL" id="PDBW01000001">
    <property type="protein sequence ID" value="PFH02801.1"/>
    <property type="molecule type" value="Genomic_DNA"/>
</dbReference>
<name>A0AB36TH28_ACETH</name>
<sequence length="175" mass="20652">MRKICCLLFAVFILCISASCYQRKETRISQPVIMPAIQSPEDIDDYIGEKGYEILESKGKTEEYTLDKKRVYNNWQIWAVQYPEPDHYLGKEISIYSYIIRNHPLDDKSPNKKTYLSVMICENTIIGGYSSPYYEEKDISLVPIGGVYSLEGKNFEEIKNINFDRWRKRFIKKYE</sequence>
<keyword evidence="1" id="KW-0732">Signal</keyword>
<organism evidence="2 3">
    <name type="scientific">Acetivibrio thermocellus AD2</name>
    <dbReference type="NCBI Taxonomy" id="1138384"/>
    <lineage>
        <taxon>Bacteria</taxon>
        <taxon>Bacillati</taxon>
        <taxon>Bacillota</taxon>
        <taxon>Clostridia</taxon>
        <taxon>Eubacteriales</taxon>
        <taxon>Oscillospiraceae</taxon>
        <taxon>Acetivibrio</taxon>
    </lineage>
</organism>
<gene>
    <name evidence="2" type="ORF">M972_111589</name>
</gene>
<evidence type="ECO:0000313" key="3">
    <source>
        <dbReference type="Proteomes" id="UP000223596"/>
    </source>
</evidence>
<feature type="signal peptide" evidence="1">
    <location>
        <begin position="1"/>
        <end position="21"/>
    </location>
</feature>
<comment type="caution">
    <text evidence="2">The sequence shown here is derived from an EMBL/GenBank/DDBJ whole genome shotgun (WGS) entry which is preliminary data.</text>
</comment>
<evidence type="ECO:0008006" key="4">
    <source>
        <dbReference type="Google" id="ProtNLM"/>
    </source>
</evidence>
<dbReference type="PROSITE" id="PS51257">
    <property type="entry name" value="PROKAR_LIPOPROTEIN"/>
    <property type="match status" value="1"/>
</dbReference>
<dbReference type="AlphaFoldDB" id="A0AB36TH28"/>
<proteinExistence type="predicted"/>
<evidence type="ECO:0000313" key="2">
    <source>
        <dbReference type="EMBL" id="PFH02801.1"/>
    </source>
</evidence>